<feature type="repeat" description="Solcar" evidence="10">
    <location>
        <begin position="101"/>
        <end position="183"/>
    </location>
</feature>
<evidence type="ECO:0000256" key="2">
    <source>
        <dbReference type="ARBA" id="ARBA00006375"/>
    </source>
</evidence>
<evidence type="ECO:0000256" key="11">
    <source>
        <dbReference type="RuleBase" id="RU000488"/>
    </source>
</evidence>
<evidence type="ECO:0000256" key="8">
    <source>
        <dbReference type="ARBA" id="ARBA00023128"/>
    </source>
</evidence>
<dbReference type="PANTHER" id="PTHR45760">
    <property type="entry name" value="FI19922P1-RELATED"/>
    <property type="match status" value="1"/>
</dbReference>
<comment type="similarity">
    <text evidence="2 11">Belongs to the mitochondrial carrier (TC 2.A.29) family.</text>
</comment>
<dbReference type="Proteomes" id="UP001190700">
    <property type="component" value="Unassembled WGS sequence"/>
</dbReference>
<evidence type="ECO:0000256" key="1">
    <source>
        <dbReference type="ARBA" id="ARBA00004448"/>
    </source>
</evidence>
<dbReference type="PRINTS" id="PR00926">
    <property type="entry name" value="MITOCARRIER"/>
</dbReference>
<keyword evidence="9 10" id="KW-0472">Membrane</keyword>
<evidence type="ECO:0000256" key="3">
    <source>
        <dbReference type="ARBA" id="ARBA00022448"/>
    </source>
</evidence>
<dbReference type="AlphaFoldDB" id="A0AAE0BXP1"/>
<keyword evidence="5" id="KW-0677">Repeat</keyword>
<keyword evidence="3 11" id="KW-0813">Transport</keyword>
<accession>A0AAE0BXP1</accession>
<evidence type="ECO:0000313" key="12">
    <source>
        <dbReference type="EMBL" id="KAK3243672.1"/>
    </source>
</evidence>
<comment type="caution">
    <text evidence="12">The sequence shown here is derived from an EMBL/GenBank/DDBJ whole genome shotgun (WGS) entry which is preliminary data.</text>
</comment>
<dbReference type="InterPro" id="IPR002067">
    <property type="entry name" value="MCP"/>
</dbReference>
<evidence type="ECO:0000256" key="5">
    <source>
        <dbReference type="ARBA" id="ARBA00022737"/>
    </source>
</evidence>
<dbReference type="GO" id="GO:1990542">
    <property type="term" value="P:mitochondrial transmembrane transport"/>
    <property type="evidence" value="ECO:0007669"/>
    <property type="project" value="InterPro"/>
</dbReference>
<dbReference type="GO" id="GO:0005743">
    <property type="term" value="C:mitochondrial inner membrane"/>
    <property type="evidence" value="ECO:0007669"/>
    <property type="project" value="UniProtKB-SubCell"/>
</dbReference>
<sequence>MKLPSAKQLRTQVVASSCGIVLTSVFLNPLGVIKIRLQSAAEQKDTVLNVARNVYRTEGLRAFWRGINANLIASVPTSAVYMVCYEASRDVLTTEEISGDLAPYGAMTAGFLSRLITATMSAPLEVVRTRQSGGSSNNVLQELRKIVEAKGSRGLFTGLGASIARDAPFSAIYWGWLEWTKGHMINKQWPPPFTIDPKDASGERRLASGGMLVCAGSAGMVAAATTHPFDVIKTRAQMASLSPKQVC</sequence>
<feature type="repeat" description="Solcar" evidence="10">
    <location>
        <begin position="7"/>
        <end position="91"/>
    </location>
</feature>
<organism evidence="12 13">
    <name type="scientific">Cymbomonas tetramitiformis</name>
    <dbReference type="NCBI Taxonomy" id="36881"/>
    <lineage>
        <taxon>Eukaryota</taxon>
        <taxon>Viridiplantae</taxon>
        <taxon>Chlorophyta</taxon>
        <taxon>Pyramimonadophyceae</taxon>
        <taxon>Pyramimonadales</taxon>
        <taxon>Pyramimonadaceae</taxon>
        <taxon>Cymbomonas</taxon>
    </lineage>
</organism>
<keyword evidence="4 10" id="KW-0812">Transmembrane</keyword>
<keyword evidence="7" id="KW-1133">Transmembrane helix</keyword>
<dbReference type="PANTHER" id="PTHR45760:SF2">
    <property type="entry name" value="FI19922P1-RELATED"/>
    <property type="match status" value="1"/>
</dbReference>
<gene>
    <name evidence="12" type="ORF">CYMTET_46684</name>
</gene>
<dbReference type="SUPFAM" id="SSF103506">
    <property type="entry name" value="Mitochondrial carrier"/>
    <property type="match status" value="1"/>
</dbReference>
<dbReference type="Pfam" id="PF00153">
    <property type="entry name" value="Mito_carr"/>
    <property type="match status" value="3"/>
</dbReference>
<evidence type="ECO:0000313" key="13">
    <source>
        <dbReference type="Proteomes" id="UP001190700"/>
    </source>
</evidence>
<name>A0AAE0BXP1_9CHLO</name>
<dbReference type="InterPro" id="IPR023395">
    <property type="entry name" value="MCP_dom_sf"/>
</dbReference>
<dbReference type="InterPro" id="IPR045315">
    <property type="entry name" value="Mtm1-like"/>
</dbReference>
<protein>
    <recommendedName>
        <fullName evidence="14">Mitochondrial carrier protein</fullName>
    </recommendedName>
</protein>
<evidence type="ECO:0000256" key="7">
    <source>
        <dbReference type="ARBA" id="ARBA00022989"/>
    </source>
</evidence>
<keyword evidence="13" id="KW-1185">Reference proteome</keyword>
<keyword evidence="6" id="KW-0999">Mitochondrion inner membrane</keyword>
<dbReference type="Gene3D" id="1.50.40.10">
    <property type="entry name" value="Mitochondrial carrier domain"/>
    <property type="match status" value="1"/>
</dbReference>
<dbReference type="EMBL" id="LGRX02032716">
    <property type="protein sequence ID" value="KAK3243672.1"/>
    <property type="molecule type" value="Genomic_DNA"/>
</dbReference>
<evidence type="ECO:0000256" key="6">
    <source>
        <dbReference type="ARBA" id="ARBA00022792"/>
    </source>
</evidence>
<proteinExistence type="inferred from homology"/>
<evidence type="ECO:0000256" key="4">
    <source>
        <dbReference type="ARBA" id="ARBA00022692"/>
    </source>
</evidence>
<evidence type="ECO:0000256" key="9">
    <source>
        <dbReference type="ARBA" id="ARBA00023136"/>
    </source>
</evidence>
<evidence type="ECO:0008006" key="14">
    <source>
        <dbReference type="Google" id="ProtNLM"/>
    </source>
</evidence>
<comment type="subcellular location">
    <subcellularLocation>
        <location evidence="1">Mitochondrion inner membrane</location>
        <topology evidence="1">Multi-pass membrane protein</topology>
    </subcellularLocation>
</comment>
<dbReference type="InterPro" id="IPR018108">
    <property type="entry name" value="MCP_transmembrane"/>
</dbReference>
<keyword evidence="8" id="KW-0496">Mitochondrion</keyword>
<reference evidence="12 13" key="1">
    <citation type="journal article" date="2015" name="Genome Biol. Evol.">
        <title>Comparative Genomics of a Bacterivorous Green Alga Reveals Evolutionary Causalities and Consequences of Phago-Mixotrophic Mode of Nutrition.</title>
        <authorList>
            <person name="Burns J.A."/>
            <person name="Paasch A."/>
            <person name="Narechania A."/>
            <person name="Kim E."/>
        </authorList>
    </citation>
    <scope>NUCLEOTIDE SEQUENCE [LARGE SCALE GENOMIC DNA]</scope>
    <source>
        <strain evidence="12 13">PLY_AMNH</strain>
    </source>
</reference>
<dbReference type="PROSITE" id="PS50920">
    <property type="entry name" value="SOLCAR"/>
    <property type="match status" value="2"/>
</dbReference>
<evidence type="ECO:0000256" key="10">
    <source>
        <dbReference type="PROSITE-ProRule" id="PRU00282"/>
    </source>
</evidence>